<name>A0AAV7KK58_9METZ</name>
<dbReference type="AlphaFoldDB" id="A0AAV7KK58"/>
<evidence type="ECO:0000313" key="1">
    <source>
        <dbReference type="EMBL" id="KAI6661698.1"/>
    </source>
</evidence>
<dbReference type="Proteomes" id="UP001165289">
    <property type="component" value="Unassembled WGS sequence"/>
</dbReference>
<comment type="caution">
    <text evidence="1">The sequence shown here is derived from an EMBL/GenBank/DDBJ whole genome shotgun (WGS) entry which is preliminary data.</text>
</comment>
<accession>A0AAV7KK58</accession>
<reference evidence="1 2" key="1">
    <citation type="journal article" date="2023" name="BMC Biol.">
        <title>The compact genome of the sponge Oopsacas minuta (Hexactinellida) is lacking key metazoan core genes.</title>
        <authorList>
            <person name="Santini S."/>
            <person name="Schenkelaars Q."/>
            <person name="Jourda C."/>
            <person name="Duchesne M."/>
            <person name="Belahbib H."/>
            <person name="Rocher C."/>
            <person name="Selva M."/>
            <person name="Riesgo A."/>
            <person name="Vervoort M."/>
            <person name="Leys S.P."/>
            <person name="Kodjabachian L."/>
            <person name="Le Bivic A."/>
            <person name="Borchiellini C."/>
            <person name="Claverie J.M."/>
            <person name="Renard E."/>
        </authorList>
    </citation>
    <scope>NUCLEOTIDE SEQUENCE [LARGE SCALE GENOMIC DNA]</scope>
    <source>
        <strain evidence="1">SPO-2</strain>
    </source>
</reference>
<protein>
    <submittedName>
        <fullName evidence="1">Uncharacterized protein</fullName>
    </submittedName>
</protein>
<dbReference type="EMBL" id="JAKMXF010000010">
    <property type="protein sequence ID" value="KAI6661698.1"/>
    <property type="molecule type" value="Genomic_DNA"/>
</dbReference>
<evidence type="ECO:0000313" key="2">
    <source>
        <dbReference type="Proteomes" id="UP001165289"/>
    </source>
</evidence>
<proteinExistence type="predicted"/>
<gene>
    <name evidence="1" type="ORF">LOD99_9940</name>
</gene>
<organism evidence="1 2">
    <name type="scientific">Oopsacas minuta</name>
    <dbReference type="NCBI Taxonomy" id="111878"/>
    <lineage>
        <taxon>Eukaryota</taxon>
        <taxon>Metazoa</taxon>
        <taxon>Porifera</taxon>
        <taxon>Hexactinellida</taxon>
        <taxon>Hexasterophora</taxon>
        <taxon>Lyssacinosida</taxon>
        <taxon>Leucopsacidae</taxon>
        <taxon>Oopsacas</taxon>
    </lineage>
</organism>
<sequence length="131" mass="15451">MTTKYPDEIPTNHFELAEQLNYSTFDKIIKIATERRDQLLVHLFDIKQDYLRMENTRKKQVTDLEKLIQQLMETSIHQNEVVQFQEEQMRQTRAEIHKYENATPISIPSLNTEGLESRLSHRTAGEVGVYS</sequence>
<keyword evidence="2" id="KW-1185">Reference proteome</keyword>